<name>A0A080ZUB6_PHYNI</name>
<dbReference type="AlphaFoldDB" id="A0A080ZUB6"/>
<proteinExistence type="predicted"/>
<sequence length="125" mass="13509">MQVQRRCADAASTARFTACDSHASNVSALSPCLRFTTLNLAALAVQFTCSAPSIFSRSTGIGDFGLTTSERCWFKLQQLENRRARPRSSNTPEGASVVFGSVAVPDAQRSRLARKSTLLLSSIPR</sequence>
<reference evidence="1 2" key="1">
    <citation type="submission" date="2013-11" db="EMBL/GenBank/DDBJ databases">
        <title>The Genome Sequence of Phytophthora parasitica P1976.</title>
        <authorList>
            <consortium name="The Broad Institute Genomics Platform"/>
            <person name="Russ C."/>
            <person name="Tyler B."/>
            <person name="Panabieres F."/>
            <person name="Shan W."/>
            <person name="Tripathy S."/>
            <person name="Grunwald N."/>
            <person name="Machado M."/>
            <person name="Johnson C.S."/>
            <person name="Walker B."/>
            <person name="Young S."/>
            <person name="Zeng Q."/>
            <person name="Gargeya S."/>
            <person name="Fitzgerald M."/>
            <person name="Haas B."/>
            <person name="Abouelleil A."/>
            <person name="Allen A.W."/>
            <person name="Alvarado L."/>
            <person name="Arachchi H.M."/>
            <person name="Berlin A.M."/>
            <person name="Chapman S.B."/>
            <person name="Gainer-Dewar J."/>
            <person name="Goldberg J."/>
            <person name="Griggs A."/>
            <person name="Gujja S."/>
            <person name="Hansen M."/>
            <person name="Howarth C."/>
            <person name="Imamovic A."/>
            <person name="Ireland A."/>
            <person name="Larimer J."/>
            <person name="McCowan C."/>
            <person name="Murphy C."/>
            <person name="Pearson M."/>
            <person name="Poon T.W."/>
            <person name="Priest M."/>
            <person name="Roberts A."/>
            <person name="Saif S."/>
            <person name="Shea T."/>
            <person name="Sisk P."/>
            <person name="Sykes S."/>
            <person name="Wortman J."/>
            <person name="Nusbaum C."/>
            <person name="Birren B."/>
        </authorList>
    </citation>
    <scope>NUCLEOTIDE SEQUENCE [LARGE SCALE GENOMIC DNA]</scope>
    <source>
        <strain evidence="1 2">P1976</strain>
    </source>
</reference>
<evidence type="ECO:0000313" key="1">
    <source>
        <dbReference type="EMBL" id="ETO70227.1"/>
    </source>
</evidence>
<dbReference type="EMBL" id="ANJA01002382">
    <property type="protein sequence ID" value="ETO70227.1"/>
    <property type="molecule type" value="Genomic_DNA"/>
</dbReference>
<comment type="caution">
    <text evidence="1">The sequence shown here is derived from an EMBL/GenBank/DDBJ whole genome shotgun (WGS) entry which is preliminary data.</text>
</comment>
<evidence type="ECO:0000313" key="2">
    <source>
        <dbReference type="Proteomes" id="UP000028582"/>
    </source>
</evidence>
<dbReference type="Proteomes" id="UP000028582">
    <property type="component" value="Unassembled WGS sequence"/>
</dbReference>
<organism evidence="1 2">
    <name type="scientific">Phytophthora nicotianae P1976</name>
    <dbReference type="NCBI Taxonomy" id="1317066"/>
    <lineage>
        <taxon>Eukaryota</taxon>
        <taxon>Sar</taxon>
        <taxon>Stramenopiles</taxon>
        <taxon>Oomycota</taxon>
        <taxon>Peronosporomycetes</taxon>
        <taxon>Peronosporales</taxon>
        <taxon>Peronosporaceae</taxon>
        <taxon>Phytophthora</taxon>
    </lineage>
</organism>
<gene>
    <name evidence="1" type="ORF">F444_13272</name>
</gene>
<accession>A0A080ZUB6</accession>
<protein>
    <submittedName>
        <fullName evidence="1">Uncharacterized protein</fullName>
    </submittedName>
</protein>